<accession>F4WQB5</accession>
<evidence type="ECO:0000313" key="2">
    <source>
        <dbReference type="Proteomes" id="UP000007755"/>
    </source>
</evidence>
<organism evidence="2">
    <name type="scientific">Acromyrmex echinatior</name>
    <name type="common">Panamanian leafcutter ant</name>
    <name type="synonym">Acromyrmex octospinosus echinatior</name>
    <dbReference type="NCBI Taxonomy" id="103372"/>
    <lineage>
        <taxon>Eukaryota</taxon>
        <taxon>Metazoa</taxon>
        <taxon>Ecdysozoa</taxon>
        <taxon>Arthropoda</taxon>
        <taxon>Hexapoda</taxon>
        <taxon>Insecta</taxon>
        <taxon>Pterygota</taxon>
        <taxon>Neoptera</taxon>
        <taxon>Endopterygota</taxon>
        <taxon>Hymenoptera</taxon>
        <taxon>Apocrita</taxon>
        <taxon>Aculeata</taxon>
        <taxon>Formicoidea</taxon>
        <taxon>Formicidae</taxon>
        <taxon>Myrmicinae</taxon>
        <taxon>Acromyrmex</taxon>
    </lineage>
</organism>
<gene>
    <name evidence="1" type="ORF">G5I_08004</name>
</gene>
<proteinExistence type="predicted"/>
<dbReference type="AlphaFoldDB" id="F4WQB5"/>
<sequence length="109" mass="13097">MFVVSTNIQPTEDIVEHRHRFSLSKIQFGADGDRDLCVFRRTVWTNYDDLTLTYREIVRERHWWLPAQWDPGVCGRTLGPRHQEFIPDLRYRRLILEPLPKSCRRATPF</sequence>
<name>F4WQB5_ACREC</name>
<dbReference type="Proteomes" id="UP000007755">
    <property type="component" value="Unassembled WGS sequence"/>
</dbReference>
<dbReference type="EMBL" id="GL888269">
    <property type="protein sequence ID" value="EGI63598.1"/>
    <property type="molecule type" value="Genomic_DNA"/>
</dbReference>
<reference evidence="1" key="1">
    <citation type="submission" date="2011-02" db="EMBL/GenBank/DDBJ databases">
        <title>The genome of the leaf-cutting ant Acromyrmex echinatior suggests key adaptations to social evolution and fungus farming.</title>
        <authorList>
            <person name="Nygaard S."/>
            <person name="Zhang G."/>
        </authorList>
    </citation>
    <scope>NUCLEOTIDE SEQUENCE</scope>
</reference>
<evidence type="ECO:0000313" key="1">
    <source>
        <dbReference type="EMBL" id="EGI63598.1"/>
    </source>
</evidence>
<protein>
    <submittedName>
        <fullName evidence="1">Uncharacterized protein</fullName>
    </submittedName>
</protein>
<dbReference type="InParanoid" id="F4WQB5"/>
<keyword evidence="2" id="KW-1185">Reference proteome</keyword>